<dbReference type="Pfam" id="PF15625">
    <property type="entry name" value="CC2D2AN-C2"/>
    <property type="match status" value="1"/>
</dbReference>
<dbReference type="CDD" id="cd00030">
    <property type="entry name" value="C2"/>
    <property type="match status" value="1"/>
</dbReference>
<dbReference type="GO" id="GO:1905515">
    <property type="term" value="P:non-motile cilium assembly"/>
    <property type="evidence" value="ECO:0007669"/>
    <property type="project" value="TreeGrafter"/>
</dbReference>
<accession>A0A1S0TP43</accession>
<evidence type="ECO:0000313" key="2">
    <source>
        <dbReference type="EMBL" id="EFO17718.2"/>
    </source>
</evidence>
<organism evidence="2">
    <name type="scientific">Loa loa</name>
    <name type="common">Eye worm</name>
    <name type="synonym">Filaria loa</name>
    <dbReference type="NCBI Taxonomy" id="7209"/>
    <lineage>
        <taxon>Eukaryota</taxon>
        <taxon>Metazoa</taxon>
        <taxon>Ecdysozoa</taxon>
        <taxon>Nematoda</taxon>
        <taxon>Chromadorea</taxon>
        <taxon>Rhabditida</taxon>
        <taxon>Spirurina</taxon>
        <taxon>Spiruromorpha</taxon>
        <taxon>Filarioidea</taxon>
        <taxon>Onchocercidae</taxon>
        <taxon>Loa</taxon>
    </lineage>
</organism>
<dbReference type="InterPro" id="IPR000008">
    <property type="entry name" value="C2_dom"/>
</dbReference>
<name>A0A1S0TP43_LOALO</name>
<dbReference type="InParanoid" id="A0A1S0TP43"/>
<dbReference type="PANTHER" id="PTHR20837">
    <property type="entry name" value="CENTROSOMAL PROTEIN-RELATED"/>
    <property type="match status" value="1"/>
</dbReference>
<dbReference type="GO" id="GO:0035869">
    <property type="term" value="C:ciliary transition zone"/>
    <property type="evidence" value="ECO:0007669"/>
    <property type="project" value="TreeGrafter"/>
</dbReference>
<dbReference type="GeneID" id="9948226"/>
<dbReference type="InterPro" id="IPR052434">
    <property type="entry name" value="Tectonic-like_complex_comp"/>
</dbReference>
<dbReference type="EMBL" id="JH712166">
    <property type="protein sequence ID" value="EFO17718.2"/>
    <property type="molecule type" value="Genomic_DNA"/>
</dbReference>
<evidence type="ECO:0000259" key="1">
    <source>
        <dbReference type="PROSITE" id="PS50004"/>
    </source>
</evidence>
<protein>
    <recommendedName>
        <fullName evidence="1">C2 domain-containing protein</fullName>
    </recommendedName>
</protein>
<proteinExistence type="predicted"/>
<dbReference type="FunCoup" id="A0A1S0TP43">
    <property type="interactions" value="21"/>
</dbReference>
<feature type="domain" description="C2" evidence="1">
    <location>
        <begin position="510"/>
        <end position="648"/>
    </location>
</feature>
<dbReference type="PROSITE" id="PS50004">
    <property type="entry name" value="C2"/>
    <property type="match status" value="1"/>
</dbReference>
<dbReference type="KEGG" id="loa:LOAG_10780"/>
<dbReference type="InterPro" id="IPR028928">
    <property type="entry name" value="CC2D2AN-C2"/>
</dbReference>
<dbReference type="PANTHER" id="PTHR20837:SF0">
    <property type="entry name" value="COILED-COIL AND C2 DOMAIN-CONTAINING PROTEIN 2A"/>
    <property type="match status" value="1"/>
</dbReference>
<dbReference type="SMART" id="SM00239">
    <property type="entry name" value="C2"/>
    <property type="match status" value="1"/>
</dbReference>
<dbReference type="Pfam" id="PF00168">
    <property type="entry name" value="C2"/>
    <property type="match status" value="1"/>
</dbReference>
<dbReference type="Gene3D" id="2.60.40.150">
    <property type="entry name" value="C2 domain"/>
    <property type="match status" value="1"/>
</dbReference>
<dbReference type="RefSeq" id="XP_020301607.1">
    <property type="nucleotide sequence ID" value="XM_020448229.1"/>
</dbReference>
<dbReference type="OrthoDB" id="2162143at2759"/>
<sequence>MAAQPQSPEEIEQFSMLCCTYDKQFNATISSSIENGLQNITNFKLQNYILLIQRVGEHFLNDDGIILGSNLDIDRIPKRPERYDDNCRNLRRYVKAEEWEKALSRIKQQDFVQLDIDLNRIVFNYHWLFGQEDLLCSTIQNLHKMQSVRMQEALQLLKEVEMEEKVLRKGRILQKNEKEKKQSDDQMNVIEKLELFDELRGIPVYVLDNSNDNESNNPLPKDETDRINYLQKCRLQLQIEFNNIIVCRTLYQRIDSNFQAYFGQIYNLQVQEIPKSITITIFEKVPKIEARKIAIVGLPLPDEDNVTDGRNIVIPVEFASDLIINGMYSSLGSGSHRPCISGELYCNASWAKQQNMFMSNKPQRYPIFTLQQQQASIDTANNFDLIPKEVRLCSDEEFDNDIRLKALQIRNEQKTGVKKPIPLLNSEIEHHKIAPNRITNQHNYKTKIDRYRNIGNQYALMIRNRFYEQAIRERNSKMINDLVHEEPLPKFFGTFGAFPFSSTEISRKLKPARRAKTIRKVAGDAEYHLVVNIHSAINLPEPEHGKLLSFVEVSFQDSLAQTSISNGRNPYWQQTLELKLDRLRTANNDFSAVTECIKIAVYNRLVTELDADDREPNSVHKQLERRWLGSVFIPLTTVYFNGKIDGYLRLQTPLFLSSYRINNQPAYLKLLIAFQPDICPPQIVNIKYSSIDESNAIRKKSLEWEQNAKNRFIYRRYVSIVQSATGKRILACRFIRPIKPPINLSGQSSQALARIACQMVSYIPFTPDSIISSGFCDIWITADRFLSIGCGAMDEHAILLCCWLLYLGIKSYVLFGKSLPEGFRSAHVMAMVADGTLILNPSDGNCYRLNDPLCPIRSIGTIACVGNLYANIQKHEHPTELEITDNIEQVRDALLPLRNSYHVNAVAFRHRYNTTDEIIEKVLALKIHENTDQSVQFAFAVHLQPFVNNILSCSVAVAALKPLIK</sequence>
<reference evidence="2" key="1">
    <citation type="submission" date="2012-04" db="EMBL/GenBank/DDBJ databases">
        <title>The Genome Sequence of Loa loa.</title>
        <authorList>
            <consortium name="The Broad Institute Genome Sequencing Platform"/>
            <consortium name="Broad Institute Genome Sequencing Center for Infectious Disease"/>
            <person name="Nutman T.B."/>
            <person name="Fink D.L."/>
            <person name="Russ C."/>
            <person name="Young S."/>
            <person name="Zeng Q."/>
            <person name="Gargeya S."/>
            <person name="Alvarado L."/>
            <person name="Berlin A."/>
            <person name="Chapman S.B."/>
            <person name="Chen Z."/>
            <person name="Freedman E."/>
            <person name="Gellesch M."/>
            <person name="Goldberg J."/>
            <person name="Griggs A."/>
            <person name="Gujja S."/>
            <person name="Heilman E.R."/>
            <person name="Heiman D."/>
            <person name="Howarth C."/>
            <person name="Mehta T."/>
            <person name="Neiman D."/>
            <person name="Pearson M."/>
            <person name="Roberts A."/>
            <person name="Saif S."/>
            <person name="Shea T."/>
            <person name="Shenoy N."/>
            <person name="Sisk P."/>
            <person name="Stolte C."/>
            <person name="Sykes S."/>
            <person name="White J."/>
            <person name="Yandava C."/>
            <person name="Haas B."/>
            <person name="Henn M.R."/>
            <person name="Nusbaum C."/>
            <person name="Birren B."/>
        </authorList>
    </citation>
    <scope>NUCLEOTIDE SEQUENCE [LARGE SCALE GENOMIC DNA]</scope>
</reference>
<dbReference type="OMA" id="AIPQWHL"/>
<dbReference type="GO" id="GO:1904491">
    <property type="term" value="P:protein localization to ciliary transition zone"/>
    <property type="evidence" value="ECO:0007669"/>
    <property type="project" value="TreeGrafter"/>
</dbReference>
<dbReference type="AlphaFoldDB" id="A0A1S0TP43"/>
<dbReference type="Pfam" id="PF24656">
    <property type="entry name" value="CEPT76_peptidase"/>
    <property type="match status" value="1"/>
</dbReference>
<dbReference type="SUPFAM" id="SSF49562">
    <property type="entry name" value="C2 domain (Calcium/lipid-binding domain, CaLB)"/>
    <property type="match status" value="1"/>
</dbReference>
<gene>
    <name evidence="2" type="ORF">LOAG_10780</name>
</gene>
<dbReference type="CTD" id="9948226"/>
<dbReference type="InterPro" id="IPR035892">
    <property type="entry name" value="C2_domain_sf"/>
</dbReference>
<dbReference type="InterPro" id="IPR056290">
    <property type="entry name" value="CEPT76/DRC7_peptidase-like_dom"/>
</dbReference>